<dbReference type="InterPro" id="IPR041033">
    <property type="entry name" value="SpaA_PFL_dom_1"/>
</dbReference>
<evidence type="ECO:0000256" key="3">
    <source>
        <dbReference type="SAM" id="Phobius"/>
    </source>
</evidence>
<feature type="transmembrane region" description="Helical" evidence="3">
    <location>
        <begin position="235"/>
        <end position="253"/>
    </location>
</feature>
<sequence length="378" mass="42619">MIVIFMVGSLITFYPFYSDALNNYLDQVMIAKYQREATQRNEVQRAKLAAANKKLQEKGGNPGADPFGEGGSDSANDAYFQDHLIGTINIPSINTEVPVFDTTNDKLLDRGATVLQGTSFPVGGESTHSVISAHRGLPNKMLFTDLPEVKKGDVFVLDILGEKLAYEVDQLKVVEPNETDELRIVPGEDLVTLLTCTPYMINSHRLLVRGHRVPYTEEVAATVEKGDQWRLLKQWLIIGGMILLLLLLLYLLYRSWMTYLLRKRKIDLVFYLQDPERQPIPGLAYTLGDKKGRPLKRDGQNYQAISDEAGQVRFENLPGGMYTIEETGHLAAYQPLKTMRAGLQKRKQKEPTFKLPTAFNAEVIEGPNREIILRPHTK</sequence>
<dbReference type="SUPFAM" id="SSF63817">
    <property type="entry name" value="Sortase"/>
    <property type="match status" value="1"/>
</dbReference>
<dbReference type="InterPro" id="IPR042002">
    <property type="entry name" value="Sortase_C"/>
</dbReference>
<reference evidence="5 6" key="1">
    <citation type="submission" date="2014-12" db="EMBL/GenBank/DDBJ databases">
        <title>Draft genome sequences of 29 type strains of Enterococci.</title>
        <authorList>
            <person name="Zhong Z."/>
            <person name="Sun Z."/>
            <person name="Liu W."/>
            <person name="Zhang W."/>
            <person name="Zhang H."/>
        </authorList>
    </citation>
    <scope>NUCLEOTIDE SEQUENCE [LARGE SCALE GENOMIC DNA]</scope>
    <source>
        <strain evidence="5 6">DSM 17029</strain>
    </source>
</reference>
<evidence type="ECO:0000313" key="6">
    <source>
        <dbReference type="Proteomes" id="UP000181884"/>
    </source>
</evidence>
<dbReference type="InterPro" id="IPR005754">
    <property type="entry name" value="Sortase"/>
</dbReference>
<accession>A0A1L8RCZ1</accession>
<dbReference type="Pfam" id="PF04203">
    <property type="entry name" value="Sortase"/>
    <property type="match status" value="1"/>
</dbReference>
<dbReference type="NCBIfam" id="NF033745">
    <property type="entry name" value="class_C_sortase"/>
    <property type="match status" value="1"/>
</dbReference>
<keyword evidence="6" id="KW-1185">Reference proteome</keyword>
<dbReference type="EMBL" id="JXKH01000008">
    <property type="protein sequence ID" value="OJG17552.1"/>
    <property type="molecule type" value="Genomic_DNA"/>
</dbReference>
<feature type="active site" description="Acyl-thioester intermediate" evidence="2">
    <location>
        <position position="196"/>
    </location>
</feature>
<dbReference type="InterPro" id="IPR023365">
    <property type="entry name" value="Sortase_dom-sf"/>
</dbReference>
<dbReference type="Proteomes" id="UP000181884">
    <property type="component" value="Unassembled WGS sequence"/>
</dbReference>
<evidence type="ECO:0000256" key="2">
    <source>
        <dbReference type="PIRSR" id="PIRSR605754-1"/>
    </source>
</evidence>
<gene>
    <name evidence="5" type="ORF">RU97_GL002560</name>
</gene>
<keyword evidence="3" id="KW-1133">Transmembrane helix</keyword>
<dbReference type="GO" id="GO:0016787">
    <property type="term" value="F:hydrolase activity"/>
    <property type="evidence" value="ECO:0007669"/>
    <property type="project" value="UniProtKB-KW"/>
</dbReference>
<dbReference type="STRING" id="214095.RU97_GL002560"/>
<feature type="active site" description="Proton donor/acceptor" evidence="2">
    <location>
        <position position="134"/>
    </location>
</feature>
<comment type="caution">
    <text evidence="5">The sequence shown here is derived from an EMBL/GenBank/DDBJ whole genome shotgun (WGS) entry which is preliminary data.</text>
</comment>
<keyword evidence="3" id="KW-0812">Transmembrane</keyword>
<protein>
    <submittedName>
        <fullName evidence="5">Sortase</fullName>
    </submittedName>
</protein>
<keyword evidence="3" id="KW-0472">Membrane</keyword>
<feature type="domain" description="SpaA-like prealbumin fold" evidence="4">
    <location>
        <begin position="277"/>
        <end position="338"/>
    </location>
</feature>
<proteinExistence type="predicted"/>
<keyword evidence="1" id="KW-0378">Hydrolase</keyword>
<dbReference type="AlphaFoldDB" id="A0A1L8RCZ1"/>
<dbReference type="Pfam" id="PF17802">
    <property type="entry name" value="SpaA"/>
    <property type="match status" value="1"/>
</dbReference>
<name>A0A1L8RCZ1_9ENTE</name>
<evidence type="ECO:0000259" key="4">
    <source>
        <dbReference type="Pfam" id="PF17802"/>
    </source>
</evidence>
<dbReference type="Gene3D" id="2.40.260.10">
    <property type="entry name" value="Sortase"/>
    <property type="match status" value="1"/>
</dbReference>
<dbReference type="InterPro" id="IPR013783">
    <property type="entry name" value="Ig-like_fold"/>
</dbReference>
<evidence type="ECO:0000313" key="5">
    <source>
        <dbReference type="EMBL" id="OJG17552.1"/>
    </source>
</evidence>
<dbReference type="CDD" id="cd05827">
    <property type="entry name" value="Sortase_C"/>
    <property type="match status" value="1"/>
</dbReference>
<organism evidence="5 6">
    <name type="scientific">Enterococcus canis</name>
    <dbReference type="NCBI Taxonomy" id="214095"/>
    <lineage>
        <taxon>Bacteria</taxon>
        <taxon>Bacillati</taxon>
        <taxon>Bacillota</taxon>
        <taxon>Bacilli</taxon>
        <taxon>Lactobacillales</taxon>
        <taxon>Enterococcaceae</taxon>
        <taxon>Enterococcus</taxon>
    </lineage>
</organism>
<dbReference type="NCBIfam" id="TIGR01076">
    <property type="entry name" value="sortase_fam"/>
    <property type="match status" value="1"/>
</dbReference>
<dbReference type="Gene3D" id="2.60.40.10">
    <property type="entry name" value="Immunoglobulins"/>
    <property type="match status" value="1"/>
</dbReference>
<evidence type="ECO:0000256" key="1">
    <source>
        <dbReference type="ARBA" id="ARBA00022801"/>
    </source>
</evidence>